<feature type="non-terminal residue" evidence="1">
    <location>
        <position position="1"/>
    </location>
</feature>
<dbReference type="EMBL" id="UINC01058410">
    <property type="protein sequence ID" value="SVB80640.1"/>
    <property type="molecule type" value="Genomic_DNA"/>
</dbReference>
<dbReference type="InterPro" id="IPR036280">
    <property type="entry name" value="Multihaem_cyt_sf"/>
</dbReference>
<feature type="non-terminal residue" evidence="1">
    <location>
        <position position="464"/>
    </location>
</feature>
<organism evidence="1">
    <name type="scientific">marine metagenome</name>
    <dbReference type="NCBI Taxonomy" id="408172"/>
    <lineage>
        <taxon>unclassified sequences</taxon>
        <taxon>metagenomes</taxon>
        <taxon>ecological metagenomes</taxon>
    </lineage>
</organism>
<gene>
    <name evidence="1" type="ORF">METZ01_LOCUS233494</name>
</gene>
<evidence type="ECO:0000313" key="1">
    <source>
        <dbReference type="EMBL" id="SVB80640.1"/>
    </source>
</evidence>
<sequence>MGQGDFVVEYPPLHDLAASANPVMRWAHDLVTNLAPEPHRRTFMKPFHQERDQSAEFCSTCHKVHLDVPVNGYRWIRGFNEYDNWQASGVSGQGARSFYYPDTPKTCSDCHMPLEASDDPSADDGFVRSHRFPGANTALPYVNGDPEQLEAVQRFLRAGQVSVDVFGIARVAARPARVAGRARAAEPTLSSTFAVGEESAQFGGRAAAAGPPAEVTAPLDLTPVIVRRGESVRVEVVVRTRNVGHFFPGGTVDAYDVWVELEAVDDQGRVLLHSGAAADEGSGPVDPGAHFYRSLQLDGHGNPINKRNAWMTRSVAYVRLIPPGAADTIHYRLQIPDDAGEKITLRAKVNYRKFAWWYTQWAFAGERAISADADVNVTEAYDDGEWTFTADTTDVSGEIKAIPDIPTTVMAESTASLTVVDADTPVPEARRALDVSTRDRWNDYGIGLLLQGDLRGAETAFRTV</sequence>
<protein>
    <submittedName>
        <fullName evidence="1">Uncharacterized protein</fullName>
    </submittedName>
</protein>
<reference evidence="1" key="1">
    <citation type="submission" date="2018-05" db="EMBL/GenBank/DDBJ databases">
        <authorList>
            <person name="Lanie J.A."/>
            <person name="Ng W.-L."/>
            <person name="Kazmierczak K.M."/>
            <person name="Andrzejewski T.M."/>
            <person name="Davidsen T.M."/>
            <person name="Wayne K.J."/>
            <person name="Tettelin H."/>
            <person name="Glass J.I."/>
            <person name="Rusch D."/>
            <person name="Podicherti R."/>
            <person name="Tsui H.-C.T."/>
            <person name="Winkler M.E."/>
        </authorList>
    </citation>
    <scope>NUCLEOTIDE SEQUENCE</scope>
</reference>
<proteinExistence type="predicted"/>
<accession>A0A382H040</accession>
<dbReference type="SUPFAM" id="SSF48695">
    <property type="entry name" value="Multiheme cytochromes"/>
    <property type="match status" value="1"/>
</dbReference>
<dbReference type="AlphaFoldDB" id="A0A382H040"/>
<name>A0A382H040_9ZZZZ</name>